<reference evidence="3" key="1">
    <citation type="journal article" date="2021" name="Int. J. Syst. Evol. Microbiol.">
        <title>Actinocatenispora comari sp. nov., an endophytic actinomycete isolated from aerial parts of Comarum salesowianum.</title>
        <authorList>
            <person name="Oyunbileg N."/>
            <person name="Iizaka Y."/>
            <person name="Hamada M."/>
            <person name="Davaapurev B.O."/>
            <person name="Fukumoto A."/>
            <person name="Tsetseg B."/>
            <person name="Kato F."/>
            <person name="Tamura T."/>
            <person name="Batkhuu J."/>
            <person name="Anzai Y."/>
        </authorList>
    </citation>
    <scope>NUCLEOTIDE SEQUENCE [LARGE SCALE GENOMIC DNA]</scope>
    <source>
        <strain evidence="3">NUM-2625</strain>
    </source>
</reference>
<sequence>MATTGTAARAGLRWPAVVVVVLLAVLIGAITVLAARTPDTSRTAEADETVTLNAGGDAIRVDPIPGWQVAGQSDDQLRLTHRGDTVSVTALPVAGPPASTSTMFQRRARLLRVQDIAATEQGGQTTRHGYAGVQGTAVGHDQIGRLSILRHGDRALSVLVLAAPDRLDGYQPQLTALYDSITGAST</sequence>
<evidence type="ECO:0000313" key="3">
    <source>
        <dbReference type="Proteomes" id="UP000614996"/>
    </source>
</evidence>
<evidence type="ECO:0000313" key="2">
    <source>
        <dbReference type="EMBL" id="GIL27696.1"/>
    </source>
</evidence>
<dbReference type="Proteomes" id="UP000614996">
    <property type="component" value="Unassembled WGS sequence"/>
</dbReference>
<comment type="caution">
    <text evidence="2">The sequence shown here is derived from an EMBL/GenBank/DDBJ whole genome shotgun (WGS) entry which is preliminary data.</text>
</comment>
<feature type="transmembrane region" description="Helical" evidence="1">
    <location>
        <begin position="12"/>
        <end position="35"/>
    </location>
</feature>
<accession>A0A8J4EKS2</accession>
<dbReference type="EMBL" id="BOPO01000050">
    <property type="protein sequence ID" value="GIL27696.1"/>
    <property type="molecule type" value="Genomic_DNA"/>
</dbReference>
<keyword evidence="1" id="KW-0812">Transmembrane</keyword>
<keyword evidence="1" id="KW-1133">Transmembrane helix</keyword>
<name>A0A8J4EKS2_9ACTN</name>
<protein>
    <submittedName>
        <fullName evidence="2">Uncharacterized protein</fullName>
    </submittedName>
</protein>
<keyword evidence="3" id="KW-1185">Reference proteome</keyword>
<organism evidence="2 3">
    <name type="scientific">Actinocatenispora comari</name>
    <dbReference type="NCBI Taxonomy" id="2807577"/>
    <lineage>
        <taxon>Bacteria</taxon>
        <taxon>Bacillati</taxon>
        <taxon>Actinomycetota</taxon>
        <taxon>Actinomycetes</taxon>
        <taxon>Micromonosporales</taxon>
        <taxon>Micromonosporaceae</taxon>
        <taxon>Actinocatenispora</taxon>
    </lineage>
</organism>
<evidence type="ECO:0000256" key="1">
    <source>
        <dbReference type="SAM" id="Phobius"/>
    </source>
</evidence>
<keyword evidence="1" id="KW-0472">Membrane</keyword>
<gene>
    <name evidence="2" type="ORF">NUM_29500</name>
</gene>
<proteinExistence type="predicted"/>
<dbReference type="RefSeq" id="WP_207125432.1">
    <property type="nucleotide sequence ID" value="NZ_BOPO01000050.1"/>
</dbReference>
<dbReference type="AlphaFoldDB" id="A0A8J4EKS2"/>